<dbReference type="InterPro" id="IPR017441">
    <property type="entry name" value="Protein_kinase_ATP_BS"/>
</dbReference>
<evidence type="ECO:0000256" key="2">
    <source>
        <dbReference type="ARBA" id="ARBA00022527"/>
    </source>
</evidence>
<feature type="domain" description="Protein kinase" evidence="11">
    <location>
        <begin position="53"/>
        <end position="440"/>
    </location>
</feature>
<dbReference type="GO" id="GO:0004674">
    <property type="term" value="F:protein serine/threonine kinase activity"/>
    <property type="evidence" value="ECO:0007669"/>
    <property type="project" value="UniProtKB-KW"/>
</dbReference>
<dbReference type="PANTHER" id="PTHR47634">
    <property type="entry name" value="PROTEIN KINASE DOMAIN-CONTAINING PROTEIN-RELATED"/>
    <property type="match status" value="1"/>
</dbReference>
<dbReference type="Gene3D" id="3.30.200.20">
    <property type="entry name" value="Phosphorylase Kinase, domain 1"/>
    <property type="match status" value="1"/>
</dbReference>
<dbReference type="EMBL" id="CP023326">
    <property type="protein sequence ID" value="ATY66346.1"/>
    <property type="molecule type" value="Genomic_DNA"/>
</dbReference>
<name>A0A2H4STA9_CORMI</name>
<evidence type="ECO:0000259" key="11">
    <source>
        <dbReference type="PROSITE" id="PS50011"/>
    </source>
</evidence>
<keyword evidence="2" id="KW-0723">Serine/threonine-protein kinase</keyword>
<evidence type="ECO:0000256" key="9">
    <source>
        <dbReference type="PROSITE-ProRule" id="PRU10141"/>
    </source>
</evidence>
<dbReference type="VEuPathDB" id="FungiDB:CCM_00577"/>
<dbReference type="SUPFAM" id="SSF56112">
    <property type="entry name" value="Protein kinase-like (PK-like)"/>
    <property type="match status" value="1"/>
</dbReference>
<dbReference type="PROSITE" id="PS50011">
    <property type="entry name" value="PROTEIN_KINASE_DOM"/>
    <property type="match status" value="1"/>
</dbReference>
<protein>
    <recommendedName>
        <fullName evidence="1">non-specific serine/threonine protein kinase</fullName>
        <ecNumber evidence="1">2.7.11.1</ecNumber>
    </recommendedName>
</protein>
<evidence type="ECO:0000256" key="1">
    <source>
        <dbReference type="ARBA" id="ARBA00012513"/>
    </source>
</evidence>
<dbReference type="GO" id="GO:0000245">
    <property type="term" value="P:spliceosomal complex assembly"/>
    <property type="evidence" value="ECO:0007669"/>
    <property type="project" value="TreeGrafter"/>
</dbReference>
<dbReference type="CDD" id="cd05118">
    <property type="entry name" value="STKc_CMGC"/>
    <property type="match status" value="1"/>
</dbReference>
<dbReference type="AlphaFoldDB" id="A0A2H4STA9"/>
<keyword evidence="3" id="KW-0808">Transferase</keyword>
<dbReference type="Pfam" id="PF00069">
    <property type="entry name" value="Pkinase"/>
    <property type="match status" value="2"/>
</dbReference>
<proteinExistence type="predicted"/>
<dbReference type="InterPro" id="IPR051334">
    <property type="entry name" value="SRPK"/>
</dbReference>
<evidence type="ECO:0000313" key="13">
    <source>
        <dbReference type="Proteomes" id="UP000323067"/>
    </source>
</evidence>
<keyword evidence="6 9" id="KW-0067">ATP-binding</keyword>
<dbReference type="Gene3D" id="1.10.510.10">
    <property type="entry name" value="Transferase(Phosphotransferase) domain 1"/>
    <property type="match status" value="1"/>
</dbReference>
<dbReference type="InterPro" id="IPR000719">
    <property type="entry name" value="Prot_kinase_dom"/>
</dbReference>
<gene>
    <name evidence="12" type="ORF">A9K55_001555</name>
</gene>
<keyword evidence="5 12" id="KW-0418">Kinase</keyword>
<dbReference type="PANTHER" id="PTHR47634:SF9">
    <property type="entry name" value="PROTEIN KINASE DOMAIN-CONTAINING PROTEIN-RELATED"/>
    <property type="match status" value="1"/>
</dbReference>
<reference evidence="12 13" key="1">
    <citation type="journal article" date="2017" name="BMC Genomics">
        <title>Chromosome level assembly and secondary metabolite potential of the parasitic fungus Cordyceps militaris.</title>
        <authorList>
            <person name="Kramer G.J."/>
            <person name="Nodwell J.R."/>
        </authorList>
    </citation>
    <scope>NUCLEOTIDE SEQUENCE [LARGE SCALE GENOMIC DNA]</scope>
    <source>
        <strain evidence="12 13">ATCC 34164</strain>
    </source>
</reference>
<dbReference type="Proteomes" id="UP000323067">
    <property type="component" value="Chromosome iii"/>
</dbReference>
<organism evidence="12 13">
    <name type="scientific">Cordyceps militaris</name>
    <name type="common">Caterpillar fungus</name>
    <name type="synonym">Clavaria militaris</name>
    <dbReference type="NCBI Taxonomy" id="73501"/>
    <lineage>
        <taxon>Eukaryota</taxon>
        <taxon>Fungi</taxon>
        <taxon>Dikarya</taxon>
        <taxon>Ascomycota</taxon>
        <taxon>Pezizomycotina</taxon>
        <taxon>Sordariomycetes</taxon>
        <taxon>Hypocreomycetidae</taxon>
        <taxon>Hypocreales</taxon>
        <taxon>Cordycipitaceae</taxon>
        <taxon>Cordyceps</taxon>
    </lineage>
</organism>
<dbReference type="OrthoDB" id="5979581at2759"/>
<evidence type="ECO:0000256" key="6">
    <source>
        <dbReference type="ARBA" id="ARBA00022840"/>
    </source>
</evidence>
<keyword evidence="4 9" id="KW-0547">Nucleotide-binding</keyword>
<evidence type="ECO:0000256" key="4">
    <source>
        <dbReference type="ARBA" id="ARBA00022741"/>
    </source>
</evidence>
<dbReference type="GO" id="GO:0050684">
    <property type="term" value="P:regulation of mRNA processing"/>
    <property type="evidence" value="ECO:0007669"/>
    <property type="project" value="TreeGrafter"/>
</dbReference>
<evidence type="ECO:0000256" key="3">
    <source>
        <dbReference type="ARBA" id="ARBA00022679"/>
    </source>
</evidence>
<dbReference type="VEuPathDB" id="FungiDB:A9K55_001555"/>
<feature type="binding site" evidence="9">
    <location>
        <position position="87"/>
    </location>
    <ligand>
        <name>ATP</name>
        <dbReference type="ChEBI" id="CHEBI:30616"/>
    </ligand>
</feature>
<feature type="region of interest" description="Disordered" evidence="10">
    <location>
        <begin position="220"/>
        <end position="241"/>
    </location>
</feature>
<dbReference type="InterPro" id="IPR011009">
    <property type="entry name" value="Kinase-like_dom_sf"/>
</dbReference>
<evidence type="ECO:0000256" key="7">
    <source>
        <dbReference type="ARBA" id="ARBA00047899"/>
    </source>
</evidence>
<dbReference type="GO" id="GO:0005524">
    <property type="term" value="F:ATP binding"/>
    <property type="evidence" value="ECO:0007669"/>
    <property type="project" value="UniProtKB-UniRule"/>
</dbReference>
<evidence type="ECO:0000256" key="8">
    <source>
        <dbReference type="ARBA" id="ARBA00048679"/>
    </source>
</evidence>
<dbReference type="PROSITE" id="PS00107">
    <property type="entry name" value="PROTEIN_KINASE_ATP"/>
    <property type="match status" value="1"/>
</dbReference>
<evidence type="ECO:0000313" key="12">
    <source>
        <dbReference type="EMBL" id="ATY66346.1"/>
    </source>
</evidence>
<evidence type="ECO:0000256" key="10">
    <source>
        <dbReference type="SAM" id="MobiDB-lite"/>
    </source>
</evidence>
<dbReference type="SMART" id="SM00220">
    <property type="entry name" value="S_TKc"/>
    <property type="match status" value="1"/>
</dbReference>
<accession>A0A2H4STA9</accession>
<comment type="catalytic activity">
    <reaction evidence="7">
        <text>L-threonyl-[protein] + ATP = O-phospho-L-threonyl-[protein] + ADP + H(+)</text>
        <dbReference type="Rhea" id="RHEA:46608"/>
        <dbReference type="Rhea" id="RHEA-COMP:11060"/>
        <dbReference type="Rhea" id="RHEA-COMP:11605"/>
        <dbReference type="ChEBI" id="CHEBI:15378"/>
        <dbReference type="ChEBI" id="CHEBI:30013"/>
        <dbReference type="ChEBI" id="CHEBI:30616"/>
        <dbReference type="ChEBI" id="CHEBI:61977"/>
        <dbReference type="ChEBI" id="CHEBI:456216"/>
        <dbReference type="EC" id="2.7.11.1"/>
    </reaction>
</comment>
<sequence>MSASPPPTPPSRPGLDKERRFKTINSPCEWIEDYRPGGYHPVLLGDHFNDGQYKVIRKLGEGSYSTVWLACDERQVPSYTQYFTAKKSYVALKIQVADASRQSSEVRILRHLAGAAPAEGHRYVTQLLDEFEHCGPNGTHKCLVFEPMGPSVNSMVEELPQFKPRRREMKVRYPINMAKSILKQSLQALAFLHSKGVAHGDFQPGNMLFALQDLKSVAEAELRQKEDEQTASTSPPVQRLDGKQDKWAPRYLCIAQPLPAFTCYEGDFQIKLADMGGAFFFESPPSKPLVPLGLRSPELILTGNVGQSIDIWSFGCLVFELVTGQPLFCIPRSKFEDDDHLLSLATRIGALPDGLFQCWKTSSRYLTPDGRVFNSQLGGVPDNGEPLVLHEPTMEEVFDEAEPDIDEEQGRQVKKLIRRILQYDPAKRPSAAELLLDPWFHAVEGDVNSASVAVV</sequence>
<comment type="catalytic activity">
    <reaction evidence="8">
        <text>L-seryl-[protein] + ATP = O-phospho-L-seryl-[protein] + ADP + H(+)</text>
        <dbReference type="Rhea" id="RHEA:17989"/>
        <dbReference type="Rhea" id="RHEA-COMP:9863"/>
        <dbReference type="Rhea" id="RHEA-COMP:11604"/>
        <dbReference type="ChEBI" id="CHEBI:15378"/>
        <dbReference type="ChEBI" id="CHEBI:29999"/>
        <dbReference type="ChEBI" id="CHEBI:30616"/>
        <dbReference type="ChEBI" id="CHEBI:83421"/>
        <dbReference type="ChEBI" id="CHEBI:456216"/>
        <dbReference type="EC" id="2.7.11.1"/>
    </reaction>
</comment>
<evidence type="ECO:0000256" key="5">
    <source>
        <dbReference type="ARBA" id="ARBA00022777"/>
    </source>
</evidence>
<dbReference type="EC" id="2.7.11.1" evidence="1"/>